<accession>A0A0F9AXB7</accession>
<evidence type="ECO:0000313" key="1">
    <source>
        <dbReference type="EMBL" id="KKK83009.1"/>
    </source>
</evidence>
<comment type="caution">
    <text evidence="1">The sequence shown here is derived from an EMBL/GenBank/DDBJ whole genome shotgun (WGS) entry which is preliminary data.</text>
</comment>
<reference evidence="1" key="1">
    <citation type="journal article" date="2015" name="Nature">
        <title>Complex archaea that bridge the gap between prokaryotes and eukaryotes.</title>
        <authorList>
            <person name="Spang A."/>
            <person name="Saw J.H."/>
            <person name="Jorgensen S.L."/>
            <person name="Zaremba-Niedzwiedzka K."/>
            <person name="Martijn J."/>
            <person name="Lind A.E."/>
            <person name="van Eijk R."/>
            <person name="Schleper C."/>
            <person name="Guy L."/>
            <person name="Ettema T.J."/>
        </authorList>
    </citation>
    <scope>NUCLEOTIDE SEQUENCE</scope>
</reference>
<protein>
    <submittedName>
        <fullName evidence="1">Uncharacterized protein</fullName>
    </submittedName>
</protein>
<sequence length="59" mass="6746">MSNEIIDFRGDPLLASDANVQQEIESLVNYKFKLVKQIQEGVKLSFTIKDFRISSLTIN</sequence>
<proteinExistence type="predicted"/>
<organism evidence="1">
    <name type="scientific">marine sediment metagenome</name>
    <dbReference type="NCBI Taxonomy" id="412755"/>
    <lineage>
        <taxon>unclassified sequences</taxon>
        <taxon>metagenomes</taxon>
        <taxon>ecological metagenomes</taxon>
    </lineage>
</organism>
<name>A0A0F9AXB7_9ZZZZ</name>
<dbReference type="EMBL" id="LAZR01052418">
    <property type="protein sequence ID" value="KKK83009.1"/>
    <property type="molecule type" value="Genomic_DNA"/>
</dbReference>
<dbReference type="AlphaFoldDB" id="A0A0F9AXB7"/>
<feature type="non-terminal residue" evidence="1">
    <location>
        <position position="59"/>
    </location>
</feature>
<gene>
    <name evidence="1" type="ORF">LCGC14_2797690</name>
</gene>